<protein>
    <recommendedName>
        <fullName evidence="6">O-antigen ligase-related domain-containing protein</fullName>
    </recommendedName>
</protein>
<keyword evidence="3 5" id="KW-1133">Transmembrane helix</keyword>
<feature type="transmembrane region" description="Helical" evidence="5">
    <location>
        <begin position="176"/>
        <end position="193"/>
    </location>
</feature>
<evidence type="ECO:0000256" key="3">
    <source>
        <dbReference type="ARBA" id="ARBA00022989"/>
    </source>
</evidence>
<dbReference type="PANTHER" id="PTHR37422:SF13">
    <property type="entry name" value="LIPOPOLYSACCHARIDE BIOSYNTHESIS PROTEIN PA4999-RELATED"/>
    <property type="match status" value="1"/>
</dbReference>
<reference evidence="7 8" key="1">
    <citation type="submission" date="2017-12" db="EMBL/GenBank/DDBJ databases">
        <title>The draft genome sequence of Brumimicrobium saltpan LHR20.</title>
        <authorList>
            <person name="Do Z.-J."/>
            <person name="Luo H.-R."/>
        </authorList>
    </citation>
    <scope>NUCLEOTIDE SEQUENCE [LARGE SCALE GENOMIC DNA]</scope>
    <source>
        <strain evidence="7 8">LHR20</strain>
    </source>
</reference>
<gene>
    <name evidence="7" type="ORF">CW751_13505</name>
</gene>
<dbReference type="InterPro" id="IPR007016">
    <property type="entry name" value="O-antigen_ligase-rel_domated"/>
</dbReference>
<feature type="transmembrane region" description="Helical" evidence="5">
    <location>
        <begin position="227"/>
        <end position="246"/>
    </location>
</feature>
<feature type="transmembrane region" description="Helical" evidence="5">
    <location>
        <begin position="439"/>
        <end position="463"/>
    </location>
</feature>
<evidence type="ECO:0000256" key="5">
    <source>
        <dbReference type="SAM" id="Phobius"/>
    </source>
</evidence>
<dbReference type="OrthoDB" id="1093278at2"/>
<feature type="transmembrane region" description="Helical" evidence="5">
    <location>
        <begin position="495"/>
        <end position="513"/>
    </location>
</feature>
<comment type="subcellular location">
    <subcellularLocation>
        <location evidence="1">Membrane</location>
        <topology evidence="1">Multi-pass membrane protein</topology>
    </subcellularLocation>
</comment>
<organism evidence="7 8">
    <name type="scientific">Brumimicrobium salinarum</name>
    <dbReference type="NCBI Taxonomy" id="2058658"/>
    <lineage>
        <taxon>Bacteria</taxon>
        <taxon>Pseudomonadati</taxon>
        <taxon>Bacteroidota</taxon>
        <taxon>Flavobacteriia</taxon>
        <taxon>Flavobacteriales</taxon>
        <taxon>Crocinitomicaceae</taxon>
        <taxon>Brumimicrobium</taxon>
    </lineage>
</organism>
<feature type="transmembrane region" description="Helical" evidence="5">
    <location>
        <begin position="13"/>
        <end position="40"/>
    </location>
</feature>
<sequence length="522" mass="60654">MLDRLLGFKIHDYLQVLGILILAFGLPMNKVLMSIGTIWLASNLLLKADLKSYWNRWKPSVVFWFILAVLAFHILGLSYTQDFGYAFKDLNTKLPLFVIPIAIIGYPIEKRYFNLILIVFLSSLLITSGINFYYMIFHPWEDYRTFSLFGSHIRYALLIVTGVLVALYLFLQKKKFSIIFLLCLIWFIIYTVLSQVLSGYIALSFLSLGIFIYFIRQISSRFKKTIGISLFLITIICGVWFLYAYLSPDNRELTFGELPKKTEYGNIYYHDTTVLWYENGHHVQSFIAGDELTEEWSKRSKTSLKDTTSDGYLLRDILIRYMTSKGLTKDKNGMQSMEAKDIQNVENGIASIAHTYDGIHRQMHQLKNEVFHYSVNGDPDGNSLLQRIEHWRAAIHIIENNWLFGVGTGDLQNAFDWSYENIDTRLDKENWNRAHNQFLTFWVAFGVFGFIIFCVFWLGLFVFGLRNNKLLIIGFSLIAISSFLSEDTLETQQGVTFIALFLGLFSLYQNFFFQKDKDSKKL</sequence>
<dbReference type="InterPro" id="IPR051533">
    <property type="entry name" value="WaaL-like"/>
</dbReference>
<dbReference type="RefSeq" id="WP_101335562.1">
    <property type="nucleotide sequence ID" value="NZ_PJNI01000019.1"/>
</dbReference>
<feature type="transmembrane region" description="Helical" evidence="5">
    <location>
        <begin position="92"/>
        <end position="108"/>
    </location>
</feature>
<feature type="transmembrane region" description="Helical" evidence="5">
    <location>
        <begin position="61"/>
        <end position="80"/>
    </location>
</feature>
<evidence type="ECO:0000256" key="1">
    <source>
        <dbReference type="ARBA" id="ARBA00004141"/>
    </source>
</evidence>
<feature type="domain" description="O-antigen ligase-related" evidence="6">
    <location>
        <begin position="183"/>
        <end position="454"/>
    </location>
</feature>
<feature type="transmembrane region" description="Helical" evidence="5">
    <location>
        <begin position="115"/>
        <end position="137"/>
    </location>
</feature>
<accession>A0A2I0QZI3</accession>
<keyword evidence="4 5" id="KW-0472">Membrane</keyword>
<dbReference type="PANTHER" id="PTHR37422">
    <property type="entry name" value="TEICHURONIC ACID BIOSYNTHESIS PROTEIN TUAE"/>
    <property type="match status" value="1"/>
</dbReference>
<keyword evidence="8" id="KW-1185">Reference proteome</keyword>
<dbReference type="EMBL" id="PJNI01000019">
    <property type="protein sequence ID" value="PKR79736.1"/>
    <property type="molecule type" value="Genomic_DNA"/>
</dbReference>
<evidence type="ECO:0000313" key="7">
    <source>
        <dbReference type="EMBL" id="PKR79736.1"/>
    </source>
</evidence>
<name>A0A2I0QZI3_9FLAO</name>
<evidence type="ECO:0000256" key="4">
    <source>
        <dbReference type="ARBA" id="ARBA00023136"/>
    </source>
</evidence>
<proteinExistence type="predicted"/>
<feature type="transmembrane region" description="Helical" evidence="5">
    <location>
        <begin position="470"/>
        <end position="489"/>
    </location>
</feature>
<evidence type="ECO:0000313" key="8">
    <source>
        <dbReference type="Proteomes" id="UP000236654"/>
    </source>
</evidence>
<feature type="transmembrane region" description="Helical" evidence="5">
    <location>
        <begin position="199"/>
        <end position="215"/>
    </location>
</feature>
<evidence type="ECO:0000256" key="2">
    <source>
        <dbReference type="ARBA" id="ARBA00022692"/>
    </source>
</evidence>
<dbReference type="Pfam" id="PF04932">
    <property type="entry name" value="Wzy_C"/>
    <property type="match status" value="1"/>
</dbReference>
<comment type="caution">
    <text evidence="7">The sequence shown here is derived from an EMBL/GenBank/DDBJ whole genome shotgun (WGS) entry which is preliminary data.</text>
</comment>
<evidence type="ECO:0000259" key="6">
    <source>
        <dbReference type="Pfam" id="PF04932"/>
    </source>
</evidence>
<keyword evidence="2 5" id="KW-0812">Transmembrane</keyword>
<dbReference type="AlphaFoldDB" id="A0A2I0QZI3"/>
<dbReference type="GO" id="GO:0016020">
    <property type="term" value="C:membrane"/>
    <property type="evidence" value="ECO:0007669"/>
    <property type="project" value="UniProtKB-SubCell"/>
</dbReference>
<dbReference type="Proteomes" id="UP000236654">
    <property type="component" value="Unassembled WGS sequence"/>
</dbReference>
<feature type="transmembrane region" description="Helical" evidence="5">
    <location>
        <begin position="152"/>
        <end position="171"/>
    </location>
</feature>